<evidence type="ECO:0000313" key="7">
    <source>
        <dbReference type="EMBL" id="KAG5505011.1"/>
    </source>
</evidence>
<evidence type="ECO:0000256" key="1">
    <source>
        <dbReference type="ARBA" id="ARBA00004123"/>
    </source>
</evidence>
<feature type="domain" description="Ribosomal eL28/Mak16" evidence="6">
    <location>
        <begin position="7"/>
        <end position="120"/>
    </location>
</feature>
<dbReference type="PIRSF" id="PIRSF003352">
    <property type="entry name" value="MAK16"/>
    <property type="match status" value="1"/>
</dbReference>
<feature type="compositionally biased region" description="Acidic residues" evidence="5">
    <location>
        <begin position="217"/>
        <end position="227"/>
    </location>
</feature>
<dbReference type="GeneID" id="94290520"/>
<dbReference type="EMBL" id="JAFJZO010000022">
    <property type="protein sequence ID" value="KAG5505011.1"/>
    <property type="molecule type" value="Genomic_DNA"/>
</dbReference>
<dbReference type="PANTHER" id="PTHR23405">
    <property type="entry name" value="MAINTENANCE OF KILLER 16 MAK16 PROTEIN-RELATED"/>
    <property type="match status" value="1"/>
</dbReference>
<evidence type="ECO:0000256" key="2">
    <source>
        <dbReference type="ARBA" id="ARBA00005514"/>
    </source>
</evidence>
<dbReference type="InterPro" id="IPR029004">
    <property type="entry name" value="Ribosomal_eL28/Mak16"/>
</dbReference>
<feature type="region of interest" description="Disordered" evidence="5">
    <location>
        <begin position="217"/>
        <end position="243"/>
    </location>
</feature>
<protein>
    <recommendedName>
        <fullName evidence="4">Protein MAK16 homolog</fullName>
    </recommendedName>
</protein>
<comment type="subcellular location">
    <subcellularLocation>
        <location evidence="1">Nucleus</location>
    </subcellularLocation>
</comment>
<evidence type="ECO:0000256" key="5">
    <source>
        <dbReference type="SAM" id="MobiDB-lite"/>
    </source>
</evidence>
<evidence type="ECO:0000313" key="8">
    <source>
        <dbReference type="Proteomes" id="UP000674318"/>
    </source>
</evidence>
<dbReference type="GO" id="GO:0000470">
    <property type="term" value="P:maturation of LSU-rRNA"/>
    <property type="evidence" value="ECO:0007669"/>
    <property type="project" value="TreeGrafter"/>
</dbReference>
<reference evidence="7 8" key="1">
    <citation type="submission" date="2021-02" db="EMBL/GenBank/DDBJ databases">
        <title>Porcisia hertigi Genome sequencing and assembly.</title>
        <authorList>
            <person name="Almutairi H."/>
            <person name="Gatherer D."/>
        </authorList>
    </citation>
    <scope>NUCLEOTIDE SEQUENCE [LARGE SCALE GENOMIC DNA]</scope>
    <source>
        <strain evidence="7 8">C119</strain>
    </source>
</reference>
<dbReference type="Pfam" id="PF01778">
    <property type="entry name" value="Ribosomal_L28e"/>
    <property type="match status" value="1"/>
</dbReference>
<name>A0A836LAG4_9TRYP</name>
<keyword evidence="3 4" id="KW-0539">Nucleus</keyword>
<dbReference type="PANTHER" id="PTHR23405:SF4">
    <property type="entry name" value="PROTEIN MAK16 HOMOLOG"/>
    <property type="match status" value="1"/>
</dbReference>
<evidence type="ECO:0000256" key="3">
    <source>
        <dbReference type="ARBA" id="ARBA00023242"/>
    </source>
</evidence>
<dbReference type="AlphaFoldDB" id="A0A836LAG4"/>
<dbReference type="Gene3D" id="3.30.390.110">
    <property type="match status" value="1"/>
</dbReference>
<dbReference type="RefSeq" id="XP_067757272.1">
    <property type="nucleotide sequence ID" value="XM_067900443.1"/>
</dbReference>
<comment type="similarity">
    <text evidence="2 4">Belongs to the MAK16 family.</text>
</comment>
<organism evidence="7 8">
    <name type="scientific">Porcisia hertigi</name>
    <dbReference type="NCBI Taxonomy" id="2761500"/>
    <lineage>
        <taxon>Eukaryota</taxon>
        <taxon>Discoba</taxon>
        <taxon>Euglenozoa</taxon>
        <taxon>Kinetoplastea</taxon>
        <taxon>Metakinetoplastina</taxon>
        <taxon>Trypanosomatida</taxon>
        <taxon>Trypanosomatidae</taxon>
        <taxon>Leishmaniinae</taxon>
        <taxon>Porcisia</taxon>
    </lineage>
</organism>
<evidence type="ECO:0000259" key="6">
    <source>
        <dbReference type="Pfam" id="PF01778"/>
    </source>
</evidence>
<sequence length="268" mass="32294">MNHDDAMWNIMGQTFCSFKVKTNDDKVRFCRNPYNVTGLCQRGVCPLSNAQYATVIEHEDELYLYIKTAERAHLPRRQWEKVKLDTSFPKALAQIDEELQWWDQKMVIKIKARLLRLKQYLMRKRKMLMEPQDEYVSVNKRQEDKLLRREEKAEVAARIEMEIEKELLDRLRKGTYDSVINYNKNAFERLLDEEENRDDFEALEQEEDEEFPDFVMDEEDEEAEDEHEAVHLSRNGGKSRKRDKLVIEEEVERELAPRQRARMEDLEW</sequence>
<keyword evidence="8" id="KW-1185">Reference proteome</keyword>
<proteinExistence type="inferred from homology"/>
<dbReference type="InterPro" id="IPR006958">
    <property type="entry name" value="Mak16"/>
</dbReference>
<evidence type="ECO:0000256" key="4">
    <source>
        <dbReference type="PIRNR" id="PIRNR003352"/>
    </source>
</evidence>
<dbReference type="Proteomes" id="UP000674318">
    <property type="component" value="Unassembled WGS sequence"/>
</dbReference>
<gene>
    <name evidence="7" type="ORF">JKF63_04458</name>
</gene>
<dbReference type="FunFam" id="3.30.390.110:FF:000001">
    <property type="entry name" value="Protein MAK16 homolog"/>
    <property type="match status" value="1"/>
</dbReference>
<accession>A0A836LAG4</accession>
<dbReference type="Pfam" id="PF04874">
    <property type="entry name" value="Mak16"/>
    <property type="match status" value="1"/>
</dbReference>
<dbReference type="GO" id="GO:0000460">
    <property type="term" value="P:maturation of 5.8S rRNA"/>
    <property type="evidence" value="ECO:0007669"/>
    <property type="project" value="TreeGrafter"/>
</dbReference>
<dbReference type="GO" id="GO:0005730">
    <property type="term" value="C:nucleolus"/>
    <property type="evidence" value="ECO:0007669"/>
    <property type="project" value="UniProtKB-UniRule"/>
</dbReference>
<dbReference type="OrthoDB" id="10251342at2759"/>
<dbReference type="GO" id="GO:0030687">
    <property type="term" value="C:preribosome, large subunit precursor"/>
    <property type="evidence" value="ECO:0007669"/>
    <property type="project" value="TreeGrafter"/>
</dbReference>
<dbReference type="KEGG" id="phet:94290520"/>
<comment type="caution">
    <text evidence="7">The sequence shown here is derived from an EMBL/GenBank/DDBJ whole genome shotgun (WGS) entry which is preliminary data.</text>
</comment>